<dbReference type="GO" id="GO:0005634">
    <property type="term" value="C:nucleus"/>
    <property type="evidence" value="ECO:0007669"/>
    <property type="project" value="UniProtKB-SubCell"/>
</dbReference>
<evidence type="ECO:0000256" key="5">
    <source>
        <dbReference type="SAM" id="MobiDB-lite"/>
    </source>
</evidence>
<protein>
    <recommendedName>
        <fullName evidence="10">General transcription factor 3C polypeptide 5</fullName>
    </recommendedName>
</protein>
<feature type="domain" description="Transcription factor IIIC subunit 5 HTH" evidence="6">
    <location>
        <begin position="180"/>
        <end position="329"/>
    </location>
</feature>
<feature type="compositionally biased region" description="Basic and acidic residues" evidence="5">
    <location>
        <begin position="466"/>
        <end position="476"/>
    </location>
</feature>
<dbReference type="PANTHER" id="PTHR13230">
    <property type="entry name" value="GENERAL TRANSCRIPTION FACTOR IIIC, POLYPEPTIDE 5"/>
    <property type="match status" value="1"/>
</dbReference>
<keyword evidence="2" id="KW-0238">DNA-binding</keyword>
<evidence type="ECO:0000256" key="1">
    <source>
        <dbReference type="ARBA" id="ARBA00004123"/>
    </source>
</evidence>
<keyword evidence="3" id="KW-0804">Transcription</keyword>
<name>A0A7J7LIM8_9MAGN</name>
<dbReference type="InterPro" id="IPR040454">
    <property type="entry name" value="TF_IIIC_Tfc1/Sfc1"/>
</dbReference>
<evidence type="ECO:0000256" key="4">
    <source>
        <dbReference type="ARBA" id="ARBA00023242"/>
    </source>
</evidence>
<dbReference type="Pfam" id="PF09734">
    <property type="entry name" value="Tau95"/>
    <property type="match status" value="1"/>
</dbReference>
<dbReference type="Pfam" id="PF17682">
    <property type="entry name" value="Tau95_N"/>
    <property type="match status" value="1"/>
</dbReference>
<dbReference type="InterPro" id="IPR042536">
    <property type="entry name" value="TFIIIC_tauA_Sfc1"/>
</dbReference>
<comment type="subcellular location">
    <subcellularLocation>
        <location evidence="1">Nucleus</location>
    </subcellularLocation>
</comment>
<dbReference type="GO" id="GO:0000127">
    <property type="term" value="C:transcription factor TFIIIC complex"/>
    <property type="evidence" value="ECO:0007669"/>
    <property type="project" value="InterPro"/>
</dbReference>
<dbReference type="InterPro" id="IPR019136">
    <property type="entry name" value="TF_IIIC_su-5_HTH"/>
</dbReference>
<sequence length="579" mass="65993">MGVVEEGSVSGVLPEQEVFAVHYPGYPSSISRAVATLGGTAKISETRTSQLRLELHFRPEDPYSHPAFGELRPCNSLLLKISKKKKSTSDQDVLVSESVLRKCPSIDRNNEEHPLQDVKVSAEIVARVSEAYQFNGMVDYQHVVAVHADVAKRKRHRAEVEPHLGKGGLMEIDEEDLMVLVPQLFSPKDSPAKIALTSSPAVGSNKKGAAVVQQRWEMDIEPCLAIDFDIKEIPRMINWEDIKTPGIAHWESQRAVAKLFDERPIWPNRSLSARLLDGGLKFSTHLLKRLLFRTAYYFSTGPFRQFWILKGYDPRKDPGSRMYQSVDFRVPLPLRKFRDVNPTEELKRIWKDLCAFHIFPCQSQTSFQLFDLVDDYIQEEIRKPSQRTSCSCKTGWFSSHELDILRLRVSVRFLSICPQVGAVDLLKTTSQRFEKFKRMHALKKDLRDEEEHRHINKGSSGNASRVSKELVHGDDKNESDEDDTYNDGCDEIEVEEDEEEELDEYESLHEAGNDVDFSLQPSSHTSGENISKNYLQELFGSFPFTEAGNNLAQNTDCSDGEYQIFDNFNFSDDDDDDEC</sequence>
<dbReference type="OrthoDB" id="5598268at2759"/>
<feature type="region of interest" description="Disordered" evidence="5">
    <location>
        <begin position="447"/>
        <end position="488"/>
    </location>
</feature>
<gene>
    <name evidence="8" type="ORF">GIB67_023395</name>
</gene>
<evidence type="ECO:0000313" key="9">
    <source>
        <dbReference type="Proteomes" id="UP000541444"/>
    </source>
</evidence>
<evidence type="ECO:0000256" key="2">
    <source>
        <dbReference type="ARBA" id="ARBA00023125"/>
    </source>
</evidence>
<reference evidence="8 9" key="1">
    <citation type="journal article" date="2020" name="IScience">
        <title>Genome Sequencing of the Endangered Kingdonia uniflora (Circaeasteraceae, Ranunculales) Reveals Potential Mechanisms of Evolutionary Specialization.</title>
        <authorList>
            <person name="Sun Y."/>
            <person name="Deng T."/>
            <person name="Zhang A."/>
            <person name="Moore M.J."/>
            <person name="Landis J.B."/>
            <person name="Lin N."/>
            <person name="Zhang H."/>
            <person name="Zhang X."/>
            <person name="Huang J."/>
            <person name="Zhang X."/>
            <person name="Sun H."/>
            <person name="Wang H."/>
        </authorList>
    </citation>
    <scope>NUCLEOTIDE SEQUENCE [LARGE SCALE GENOMIC DNA]</scope>
    <source>
        <strain evidence="8">TB1705</strain>
        <tissue evidence="8">Leaf</tissue>
    </source>
</reference>
<accession>A0A7J7LIM8</accession>
<dbReference type="GO" id="GO:0001002">
    <property type="term" value="F:RNA polymerase III type 1 promoter sequence-specific DNA binding"/>
    <property type="evidence" value="ECO:0007669"/>
    <property type="project" value="TreeGrafter"/>
</dbReference>
<feature type="domain" description="Transcription factor IIIC subunit Tfc1/Sfc1 triple barrel" evidence="7">
    <location>
        <begin position="20"/>
        <end position="142"/>
    </location>
</feature>
<evidence type="ECO:0000313" key="8">
    <source>
        <dbReference type="EMBL" id="KAF6142370.1"/>
    </source>
</evidence>
<dbReference type="AlphaFoldDB" id="A0A7J7LIM8"/>
<evidence type="ECO:0000259" key="6">
    <source>
        <dbReference type="Pfam" id="PF09734"/>
    </source>
</evidence>
<evidence type="ECO:0000259" key="7">
    <source>
        <dbReference type="Pfam" id="PF17682"/>
    </source>
</evidence>
<feature type="compositionally biased region" description="Acidic residues" evidence="5">
    <location>
        <begin position="477"/>
        <end position="488"/>
    </location>
</feature>
<dbReference type="PANTHER" id="PTHR13230:SF5">
    <property type="entry name" value="GENERAL TRANSCRIPTION FACTOR 3C POLYPEPTIDE 5"/>
    <property type="match status" value="1"/>
</dbReference>
<dbReference type="EMBL" id="JACGCM010002261">
    <property type="protein sequence ID" value="KAF6142370.1"/>
    <property type="molecule type" value="Genomic_DNA"/>
</dbReference>
<dbReference type="InterPro" id="IPR041499">
    <property type="entry name" value="Tfc1/Sfc1_N"/>
</dbReference>
<evidence type="ECO:0008006" key="10">
    <source>
        <dbReference type="Google" id="ProtNLM"/>
    </source>
</evidence>
<comment type="caution">
    <text evidence="8">The sequence shown here is derived from an EMBL/GenBank/DDBJ whole genome shotgun (WGS) entry which is preliminary data.</text>
</comment>
<dbReference type="Proteomes" id="UP000541444">
    <property type="component" value="Unassembled WGS sequence"/>
</dbReference>
<keyword evidence="9" id="KW-1185">Reference proteome</keyword>
<keyword evidence="4" id="KW-0539">Nucleus</keyword>
<dbReference type="Gene3D" id="3.30.200.160">
    <property type="entry name" value="TFIIIC, subcomplex tauA, subunit Sfc1, barrel domain"/>
    <property type="match status" value="1"/>
</dbReference>
<dbReference type="GO" id="GO:0001003">
    <property type="term" value="F:RNA polymerase III type 2 promoter sequence-specific DNA binding"/>
    <property type="evidence" value="ECO:0007669"/>
    <property type="project" value="TreeGrafter"/>
</dbReference>
<evidence type="ECO:0000256" key="3">
    <source>
        <dbReference type="ARBA" id="ARBA00023163"/>
    </source>
</evidence>
<dbReference type="GO" id="GO:0006384">
    <property type="term" value="P:transcription initiation at RNA polymerase III promoter"/>
    <property type="evidence" value="ECO:0007669"/>
    <property type="project" value="InterPro"/>
</dbReference>
<organism evidence="8 9">
    <name type="scientific">Kingdonia uniflora</name>
    <dbReference type="NCBI Taxonomy" id="39325"/>
    <lineage>
        <taxon>Eukaryota</taxon>
        <taxon>Viridiplantae</taxon>
        <taxon>Streptophyta</taxon>
        <taxon>Embryophyta</taxon>
        <taxon>Tracheophyta</taxon>
        <taxon>Spermatophyta</taxon>
        <taxon>Magnoliopsida</taxon>
        <taxon>Ranunculales</taxon>
        <taxon>Circaeasteraceae</taxon>
        <taxon>Kingdonia</taxon>
    </lineage>
</organism>
<proteinExistence type="predicted"/>
<dbReference type="FunFam" id="3.30.200.160:FF:000002">
    <property type="entry name" value="Transcription factor IIIC, subunit 5"/>
    <property type="match status" value="1"/>
</dbReference>